<evidence type="ECO:0000256" key="1">
    <source>
        <dbReference type="ARBA" id="ARBA00004651"/>
    </source>
</evidence>
<evidence type="ECO:0000313" key="10">
    <source>
        <dbReference type="Proteomes" id="UP000003280"/>
    </source>
</evidence>
<keyword evidence="6" id="KW-0175">Coiled coil</keyword>
<feature type="transmembrane region" description="Helical" evidence="7">
    <location>
        <begin position="902"/>
        <end position="920"/>
    </location>
</feature>
<reference evidence="9 10" key="1">
    <citation type="submission" date="2010-07" db="EMBL/GenBank/DDBJ databases">
        <authorList>
            <person name="Muzny D."/>
            <person name="Qin X."/>
            <person name="Deng J."/>
            <person name="Jiang H."/>
            <person name="Liu Y."/>
            <person name="Qu J."/>
            <person name="Song X.-Z."/>
            <person name="Zhang L."/>
            <person name="Thornton R."/>
            <person name="Coyle M."/>
            <person name="Francisco L."/>
            <person name="Jackson L."/>
            <person name="Javaid M."/>
            <person name="Korchina V."/>
            <person name="Kovar C."/>
            <person name="Mata R."/>
            <person name="Mathew T."/>
            <person name="Ngo R."/>
            <person name="Nguyen L."/>
            <person name="Nguyen N."/>
            <person name="Okwuonu G."/>
            <person name="Ongeri F."/>
            <person name="Pham C."/>
            <person name="Simmons D."/>
            <person name="Wilczek-Boney K."/>
            <person name="Hale W."/>
            <person name="Jakkamsetti A."/>
            <person name="Pham P."/>
            <person name="Ruth R."/>
            <person name="San Lucas F."/>
            <person name="Warren J."/>
            <person name="Zhang J."/>
            <person name="Zhao Z."/>
            <person name="Zhou C."/>
            <person name="Zhu D."/>
            <person name="Lee S."/>
            <person name="Bess C."/>
            <person name="Blankenburg K."/>
            <person name="Forbes L."/>
            <person name="Fu Q."/>
            <person name="Gubbala S."/>
            <person name="Hirani K."/>
            <person name="Jayaseelan J.C."/>
            <person name="Lara F."/>
            <person name="Munidasa M."/>
            <person name="Palculict T."/>
            <person name="Patil S."/>
            <person name="Pu L.-L."/>
            <person name="Saada N."/>
            <person name="Tang L."/>
            <person name="Weissenberger G."/>
            <person name="Zhu Y."/>
            <person name="Hemphill L."/>
            <person name="Shang Y."/>
            <person name="Youmans B."/>
            <person name="Ayvaz T."/>
            <person name="Ross M."/>
            <person name="Santibanez J."/>
            <person name="Aqrawi P."/>
            <person name="Gross S."/>
            <person name="Joshi V."/>
            <person name="Fowler G."/>
            <person name="Nazareth L."/>
            <person name="Reid J."/>
            <person name="Worley K."/>
            <person name="Petrosino J."/>
            <person name="Highlander S."/>
            <person name="Gibbs R."/>
        </authorList>
    </citation>
    <scope>NUCLEOTIDE SEQUENCE [LARGE SCALE GENOMIC DNA]</scope>
    <source>
        <strain evidence="9 10">ATCC BAA-1640</strain>
    </source>
</reference>
<feature type="transmembrane region" description="Helical" evidence="7">
    <location>
        <begin position="1256"/>
        <end position="1278"/>
    </location>
</feature>
<dbReference type="eggNOG" id="COG0577">
    <property type="taxonomic scope" value="Bacteria"/>
</dbReference>
<feature type="transmembrane region" description="Helical" evidence="7">
    <location>
        <begin position="973"/>
        <end position="993"/>
    </location>
</feature>
<feature type="coiled-coil region" evidence="6">
    <location>
        <begin position="400"/>
        <end position="430"/>
    </location>
</feature>
<evidence type="ECO:0000256" key="4">
    <source>
        <dbReference type="ARBA" id="ARBA00022989"/>
    </source>
</evidence>
<keyword evidence="3 7" id="KW-0812">Transmembrane</keyword>
<dbReference type="STRING" id="862517.HMPREF9225_0734"/>
<dbReference type="EMBL" id="AEEH01000028">
    <property type="protein sequence ID" value="EFM25672.1"/>
    <property type="molecule type" value="Genomic_DNA"/>
</dbReference>
<feature type="coiled-coil region" evidence="6">
    <location>
        <begin position="473"/>
        <end position="552"/>
    </location>
</feature>
<feature type="coiled-coil region" evidence="6">
    <location>
        <begin position="718"/>
        <end position="777"/>
    </location>
</feature>
<name>E0NKP5_9FIRM</name>
<evidence type="ECO:0000256" key="6">
    <source>
        <dbReference type="SAM" id="Coils"/>
    </source>
</evidence>
<dbReference type="GO" id="GO:0005886">
    <property type="term" value="C:plasma membrane"/>
    <property type="evidence" value="ECO:0007669"/>
    <property type="project" value="UniProtKB-SubCell"/>
</dbReference>
<proteinExistence type="predicted"/>
<evidence type="ECO:0000259" key="8">
    <source>
        <dbReference type="Pfam" id="PF02687"/>
    </source>
</evidence>
<feature type="transmembrane region" description="Helical" evidence="7">
    <location>
        <begin position="1298"/>
        <end position="1316"/>
    </location>
</feature>
<dbReference type="PANTHER" id="PTHR30287">
    <property type="entry name" value="MEMBRANE COMPONENT OF PREDICTED ABC SUPERFAMILY METABOLITE UPTAKE TRANSPORTER"/>
    <property type="match status" value="1"/>
</dbReference>
<evidence type="ECO:0000256" key="2">
    <source>
        <dbReference type="ARBA" id="ARBA00022475"/>
    </source>
</evidence>
<feature type="coiled-coil region" evidence="6">
    <location>
        <begin position="305"/>
        <end position="367"/>
    </location>
</feature>
<dbReference type="InterPro" id="IPR038766">
    <property type="entry name" value="Membrane_comp_ABC_pdt"/>
</dbReference>
<feature type="transmembrane region" description="Helical" evidence="7">
    <location>
        <begin position="802"/>
        <end position="823"/>
    </location>
</feature>
<keyword evidence="10" id="KW-1185">Reference proteome</keyword>
<dbReference type="HOGENOM" id="CLU_005531_0_0_9"/>
<organism evidence="9 10">
    <name type="scientific">Peptoniphilus duerdenii ATCC BAA-1640</name>
    <dbReference type="NCBI Taxonomy" id="862517"/>
    <lineage>
        <taxon>Bacteria</taxon>
        <taxon>Bacillati</taxon>
        <taxon>Bacillota</taxon>
        <taxon>Tissierellia</taxon>
        <taxon>Tissierellales</taxon>
        <taxon>Peptoniphilaceae</taxon>
        <taxon>Peptoniphilus</taxon>
    </lineage>
</organism>
<keyword evidence="4 7" id="KW-1133">Transmembrane helix</keyword>
<feature type="transmembrane region" description="Helical" evidence="7">
    <location>
        <begin position="21"/>
        <end position="39"/>
    </location>
</feature>
<dbReference type="OrthoDB" id="5137249at2"/>
<feature type="coiled-coil region" evidence="6">
    <location>
        <begin position="578"/>
        <end position="615"/>
    </location>
</feature>
<dbReference type="Pfam" id="PF02687">
    <property type="entry name" value="FtsX"/>
    <property type="match status" value="2"/>
</dbReference>
<feature type="transmembrane region" description="Helical" evidence="7">
    <location>
        <begin position="1197"/>
        <end position="1223"/>
    </location>
</feature>
<feature type="coiled-coil region" evidence="6">
    <location>
        <begin position="641"/>
        <end position="685"/>
    </location>
</feature>
<accession>E0NKP5</accession>
<evidence type="ECO:0000256" key="5">
    <source>
        <dbReference type="ARBA" id="ARBA00023136"/>
    </source>
</evidence>
<dbReference type="RefSeq" id="WP_008901549.1">
    <property type="nucleotide sequence ID" value="NZ_GL397071.1"/>
</dbReference>
<comment type="subcellular location">
    <subcellularLocation>
        <location evidence="1">Cell membrane</location>
        <topology evidence="1">Multi-pass membrane protein</topology>
    </subcellularLocation>
</comment>
<comment type="caution">
    <text evidence="9">The sequence shown here is derived from an EMBL/GenBank/DDBJ whole genome shotgun (WGS) entry which is preliminary data.</text>
</comment>
<gene>
    <name evidence="9" type="ORF">HMPREF9225_0734</name>
</gene>
<feature type="transmembrane region" description="Helical" evidence="7">
    <location>
        <begin position="859"/>
        <end position="882"/>
    </location>
</feature>
<keyword evidence="5 7" id="KW-0472">Membrane</keyword>
<protein>
    <submittedName>
        <fullName evidence="9">Efflux ABC transporter, permease protein</fullName>
    </submittedName>
</protein>
<dbReference type="PANTHER" id="PTHR30287:SF1">
    <property type="entry name" value="INNER MEMBRANE PROTEIN"/>
    <property type="match status" value="1"/>
</dbReference>
<evidence type="ECO:0000256" key="7">
    <source>
        <dbReference type="SAM" id="Phobius"/>
    </source>
</evidence>
<keyword evidence="2" id="KW-1003">Cell membrane</keyword>
<feature type="domain" description="ABC3 transporter permease C-terminal" evidence="8">
    <location>
        <begin position="1207"/>
        <end position="1316"/>
    </location>
</feature>
<dbReference type="Proteomes" id="UP000003280">
    <property type="component" value="Unassembled WGS sequence"/>
</dbReference>
<dbReference type="Gene3D" id="6.10.250.2200">
    <property type="match status" value="1"/>
</dbReference>
<dbReference type="eggNOG" id="COG1511">
    <property type="taxonomic scope" value="Bacteria"/>
</dbReference>
<evidence type="ECO:0000256" key="3">
    <source>
        <dbReference type="ARBA" id="ARBA00022692"/>
    </source>
</evidence>
<sequence>MKNDGLKKDTFREIKKTFSKFISIILIVGLGVFVFVGLITTGPTMRDTFEKFVKDSNLQDLMVYSPMGLKKKDLDIIEGQENISKIQIDYDEDLIIDGTDFGIKVLSNPINISKHLLTKGRNVESEDEIVLDRNLEKEGYEIGDTINFRKEIDKFGTGVDEKDSLKRYSFKIVGFTECMEYAQDAMRGSSRRGLGTLKGFGFIDKSNFNSDPTIARIILEDTSGLKTASKKYKNIIKPAADSLEIDLKFRPEERLDSLKADIEGKIVDGEEKIEDAKIKLLDGKNKLDEGKEALEKGERDYQKGYKEYETEISKGREKLDDSKKKLDDGKAEIDENDKKLKDAKEKLDDGKKELDDGKNEYEKGKEEFITGEAKLKAAKELLDTTKVELDKGKLKLEEGRRKLEENGKKLQDGKAELDENEKKLAEGEKKFQDGLADLQIATGTKGLSLDGTAQRIDDMDKLLDSAIKASQDMDDADKAIADAKAGVEEAKAKRDDLEKDIANLESQIASGTLTEEEKKQKQEVLDAAKKQKEILDDVIKSGEENINKLEDNKLQLILIGKALKQYFPTIGNIDEAKLKELKTQMAQAKEGIAKLQEARAQLDDGRKKLDEGKVKYEAGMEEFKRGIETFQEGEREYLENLAKYNEGLKKYEDGMKELEGNRGKLEDAKRKLQEGQAEYEKGLKEYNDGKAKIESAKTLYEEGIKSYKEGEETFNKEKIKGENKLKDAKSKLNKARRDLSTGEKEYEENKLTADDKIKEAEKDIEKAKDVLKILGATEYTVEPRYLNQGINTYLDYAARVDMLSMIFPVFFFMISMLVCWTTMTRMVEENRINIGTYKALGFSDIDIAKKYLFYGETSAFIGGIIGLLLGSLFLTNVIGNAYSTDTIFMDNLLIKIYPMRSLLALVAGLLSTGLTAGLTLKKSLKNNAATLLRGIPPKEGTRILIERITPLWKRMTFLQKVTARNIFRYKNRMIMTILGIMGCSALLILGFGIEGSVSGIKDKQFSEIMKFDLGIIYDRNIDKEEYEDFSQKIDSIEGIKEEDSFIIKNFKAKFKEIDQNISLFVPESTDHLEDYINLRNRWTGKNIELPEKGAVISEKIAKLLKVKVGDLIEVKDEHGEVYKVQVAEISEMYIGHFIFMNRDYYEKVFGKEYESNARLIKLTDKKMNDSVVSKLMDYKVTLGTMDVSTMEKILDNFMYSIMLVVLIIIVASSMLAVVVLYNLTNINIEERMREISTIKVLGFYPKEVTEYIYRETLSLTVMGIIVGMVVGKILHYGVLQVVVPYNAMLDPKLVVRSYFLSAAITIIVTLSIMMVFHKKLQKVDMVSALKAQD</sequence>
<evidence type="ECO:0000313" key="9">
    <source>
        <dbReference type="EMBL" id="EFM25672.1"/>
    </source>
</evidence>
<feature type="domain" description="ABC3 transporter permease C-terminal" evidence="8">
    <location>
        <begin position="805"/>
        <end position="927"/>
    </location>
</feature>
<dbReference type="InterPro" id="IPR003838">
    <property type="entry name" value="ABC3_permease_C"/>
</dbReference>